<evidence type="ECO:0000313" key="1">
    <source>
        <dbReference type="EMBL" id="CAL4131356.1"/>
    </source>
</evidence>
<reference evidence="1 2" key="1">
    <citation type="submission" date="2024-05" db="EMBL/GenBank/DDBJ databases">
        <authorList>
            <person name="Wallberg A."/>
        </authorList>
    </citation>
    <scope>NUCLEOTIDE SEQUENCE [LARGE SCALE GENOMIC DNA]</scope>
</reference>
<gene>
    <name evidence="1" type="ORF">MNOR_LOCUS26742</name>
</gene>
<accession>A0AAV2RNB8</accession>
<sequence>MKVTAIAIFLFAVLSVACGTYRYRYRPSYKKVYKSYASPVVHHPLAVGFHGHGHGLHVASPGAHVAISGYGHGNGVYVASNPGATHVAPLYG</sequence>
<dbReference type="PROSITE" id="PS51257">
    <property type="entry name" value="PROKAR_LIPOPROTEIN"/>
    <property type="match status" value="1"/>
</dbReference>
<comment type="caution">
    <text evidence="1">The sequence shown here is derived from an EMBL/GenBank/DDBJ whole genome shotgun (WGS) entry which is preliminary data.</text>
</comment>
<keyword evidence="2" id="KW-1185">Reference proteome</keyword>
<dbReference type="AlphaFoldDB" id="A0AAV2RNB8"/>
<name>A0AAV2RNB8_MEGNR</name>
<dbReference type="Proteomes" id="UP001497623">
    <property type="component" value="Unassembled WGS sequence"/>
</dbReference>
<organism evidence="1 2">
    <name type="scientific">Meganyctiphanes norvegica</name>
    <name type="common">Northern krill</name>
    <name type="synonym">Thysanopoda norvegica</name>
    <dbReference type="NCBI Taxonomy" id="48144"/>
    <lineage>
        <taxon>Eukaryota</taxon>
        <taxon>Metazoa</taxon>
        <taxon>Ecdysozoa</taxon>
        <taxon>Arthropoda</taxon>
        <taxon>Crustacea</taxon>
        <taxon>Multicrustacea</taxon>
        <taxon>Malacostraca</taxon>
        <taxon>Eumalacostraca</taxon>
        <taxon>Eucarida</taxon>
        <taxon>Euphausiacea</taxon>
        <taxon>Euphausiidae</taxon>
        <taxon>Meganyctiphanes</taxon>
    </lineage>
</organism>
<proteinExistence type="predicted"/>
<protein>
    <submittedName>
        <fullName evidence="1">Uncharacterized protein</fullName>
    </submittedName>
</protein>
<evidence type="ECO:0000313" key="2">
    <source>
        <dbReference type="Proteomes" id="UP001497623"/>
    </source>
</evidence>
<dbReference type="EMBL" id="CAXKWB010027118">
    <property type="protein sequence ID" value="CAL4131356.1"/>
    <property type="molecule type" value="Genomic_DNA"/>
</dbReference>